<dbReference type="CDD" id="cd15482">
    <property type="entry name" value="Sialidase_non-viral"/>
    <property type="match status" value="1"/>
</dbReference>
<dbReference type="KEGG" id="mbr:MONBRDRAFT_26857"/>
<dbReference type="SUPFAM" id="SSF50939">
    <property type="entry name" value="Sialidases"/>
    <property type="match status" value="1"/>
</dbReference>
<dbReference type="AlphaFoldDB" id="A9V3Q9"/>
<dbReference type="Gene3D" id="2.120.10.10">
    <property type="match status" value="1"/>
</dbReference>
<evidence type="ECO:0000313" key="2">
    <source>
        <dbReference type="Proteomes" id="UP000001357"/>
    </source>
</evidence>
<dbReference type="RefSeq" id="XP_001747386.1">
    <property type="nucleotide sequence ID" value="XM_001747334.1"/>
</dbReference>
<dbReference type="EMBL" id="CH991557">
    <property type="protein sequence ID" value="EDQ87853.1"/>
    <property type="molecule type" value="Genomic_DNA"/>
</dbReference>
<protein>
    <recommendedName>
        <fullName evidence="3">Exo-alpha-sialidase</fullName>
    </recommendedName>
</protein>
<keyword evidence="2" id="KW-1185">Reference proteome</keyword>
<name>A9V3Q9_MONBE</name>
<dbReference type="InParanoid" id="A9V3Q9"/>
<gene>
    <name evidence="1" type="ORF">MONBRDRAFT_26857</name>
</gene>
<dbReference type="Proteomes" id="UP000001357">
    <property type="component" value="Unassembled WGS sequence"/>
</dbReference>
<accession>A9V3Q9</accession>
<proteinExistence type="predicted"/>
<dbReference type="GeneID" id="5892602"/>
<organism evidence="1 2">
    <name type="scientific">Monosiga brevicollis</name>
    <name type="common">Choanoflagellate</name>
    <dbReference type="NCBI Taxonomy" id="81824"/>
    <lineage>
        <taxon>Eukaryota</taxon>
        <taxon>Choanoflagellata</taxon>
        <taxon>Craspedida</taxon>
        <taxon>Salpingoecidae</taxon>
        <taxon>Monosiga</taxon>
    </lineage>
</organism>
<evidence type="ECO:0008006" key="3">
    <source>
        <dbReference type="Google" id="ProtNLM"/>
    </source>
</evidence>
<reference evidence="1 2" key="1">
    <citation type="journal article" date="2008" name="Nature">
        <title>The genome of the choanoflagellate Monosiga brevicollis and the origin of metazoans.</title>
        <authorList>
            <consortium name="JGI Sequencing"/>
            <person name="King N."/>
            <person name="Westbrook M.J."/>
            <person name="Young S.L."/>
            <person name="Kuo A."/>
            <person name="Abedin M."/>
            <person name="Chapman J."/>
            <person name="Fairclough S."/>
            <person name="Hellsten U."/>
            <person name="Isogai Y."/>
            <person name="Letunic I."/>
            <person name="Marr M."/>
            <person name="Pincus D."/>
            <person name="Putnam N."/>
            <person name="Rokas A."/>
            <person name="Wright K.J."/>
            <person name="Zuzow R."/>
            <person name="Dirks W."/>
            <person name="Good M."/>
            <person name="Goodstein D."/>
            <person name="Lemons D."/>
            <person name="Li W."/>
            <person name="Lyons J.B."/>
            <person name="Morris A."/>
            <person name="Nichols S."/>
            <person name="Richter D.J."/>
            <person name="Salamov A."/>
            <person name="Bork P."/>
            <person name="Lim W.A."/>
            <person name="Manning G."/>
            <person name="Miller W.T."/>
            <person name="McGinnis W."/>
            <person name="Shapiro H."/>
            <person name="Tjian R."/>
            <person name="Grigoriev I.V."/>
            <person name="Rokhsar D."/>
        </authorList>
    </citation>
    <scope>NUCLEOTIDE SEQUENCE [LARGE SCALE GENOMIC DNA]</scope>
    <source>
        <strain evidence="2">MX1 / ATCC 50154</strain>
    </source>
</reference>
<sequence length="250" mass="26915">MLCHWVTGAQLRFGRPQLLGPTSWGMSHNVQLSFDRFGYDLGHVVAVTSDGGHTYVNSTMDTFDVVVRNATQVTGDIALAHNLGNVARNRPNGSFTDFSATSYVTYSGDASSSSWQSSQINRSIDFQGLPIPVSCHKFACPFRFGGTASATLPSGTMLQTAIVAWGGNPRSPEATSIVIYKSTDGGFAWQYLGVVANASDYSFSEEGPNEHDLVLTSNGTLVMIVRLDAGDGPITHPFLNYYRTISVDQG</sequence>
<evidence type="ECO:0000313" key="1">
    <source>
        <dbReference type="EMBL" id="EDQ87853.1"/>
    </source>
</evidence>
<dbReference type="InterPro" id="IPR036278">
    <property type="entry name" value="Sialidase_sf"/>
</dbReference>